<evidence type="ECO:0000256" key="3">
    <source>
        <dbReference type="ARBA" id="ARBA00023125"/>
    </source>
</evidence>
<evidence type="ECO:0000259" key="5">
    <source>
        <dbReference type="PROSITE" id="PS50931"/>
    </source>
</evidence>
<dbReference type="Pfam" id="PF00126">
    <property type="entry name" value="HTH_1"/>
    <property type="match status" value="1"/>
</dbReference>
<dbReference type="InterPro" id="IPR058163">
    <property type="entry name" value="LysR-type_TF_proteobact-type"/>
</dbReference>
<keyword evidence="4" id="KW-0804">Transcription</keyword>
<dbReference type="RefSeq" id="WP_366191683.1">
    <property type="nucleotide sequence ID" value="NZ_JBFBVU010000003.1"/>
</dbReference>
<keyword evidence="2" id="KW-0805">Transcription regulation</keyword>
<dbReference type="InterPro" id="IPR005119">
    <property type="entry name" value="LysR_subst-bd"/>
</dbReference>
<evidence type="ECO:0000256" key="1">
    <source>
        <dbReference type="ARBA" id="ARBA00009437"/>
    </source>
</evidence>
<feature type="domain" description="HTH lysR-type" evidence="5">
    <location>
        <begin position="8"/>
        <end position="65"/>
    </location>
</feature>
<dbReference type="Gene3D" id="3.40.190.290">
    <property type="match status" value="1"/>
</dbReference>
<dbReference type="Gene3D" id="1.10.10.10">
    <property type="entry name" value="Winged helix-like DNA-binding domain superfamily/Winged helix DNA-binding domain"/>
    <property type="match status" value="1"/>
</dbReference>
<dbReference type="SUPFAM" id="SSF53850">
    <property type="entry name" value="Periplasmic binding protein-like II"/>
    <property type="match status" value="1"/>
</dbReference>
<name>A0ABV3L2U3_9RHOB</name>
<dbReference type="InterPro" id="IPR036390">
    <property type="entry name" value="WH_DNA-bd_sf"/>
</dbReference>
<proteinExistence type="inferred from homology"/>
<dbReference type="PROSITE" id="PS50931">
    <property type="entry name" value="HTH_LYSR"/>
    <property type="match status" value="1"/>
</dbReference>
<evidence type="ECO:0000313" key="6">
    <source>
        <dbReference type="EMBL" id="MEV8465889.1"/>
    </source>
</evidence>
<evidence type="ECO:0000313" key="7">
    <source>
        <dbReference type="Proteomes" id="UP001553161"/>
    </source>
</evidence>
<dbReference type="PANTHER" id="PTHR30537">
    <property type="entry name" value="HTH-TYPE TRANSCRIPTIONAL REGULATOR"/>
    <property type="match status" value="1"/>
</dbReference>
<reference evidence="6 7" key="1">
    <citation type="submission" date="2024-07" db="EMBL/GenBank/DDBJ databases">
        <authorList>
            <person name="Kang M."/>
        </authorList>
    </citation>
    <scope>NUCLEOTIDE SEQUENCE [LARGE SCALE GENOMIC DNA]</scope>
    <source>
        <strain evidence="6 7">DFM31</strain>
    </source>
</reference>
<evidence type="ECO:0000256" key="4">
    <source>
        <dbReference type="ARBA" id="ARBA00023163"/>
    </source>
</evidence>
<dbReference type="Proteomes" id="UP001553161">
    <property type="component" value="Unassembled WGS sequence"/>
</dbReference>
<comment type="similarity">
    <text evidence="1">Belongs to the LysR transcriptional regulatory family.</text>
</comment>
<gene>
    <name evidence="6" type="ORF">AB0T83_03725</name>
</gene>
<dbReference type="PRINTS" id="PR00039">
    <property type="entry name" value="HTHLYSR"/>
</dbReference>
<dbReference type="InterPro" id="IPR000847">
    <property type="entry name" value="LysR_HTH_N"/>
</dbReference>
<sequence>MKDPLANFDWTRARAFLATAEEGSLSAAARKLGLTQPTLGRQVAALEEELGVLLFERVGKSLTLTRAGADLLEPVRAMGAAATRVALAASGQAQSIDGLVRITASDIFSAYHLVPVLGELRRQAPMLEIDIVAVNDIRDLMRREADIAIRHVRPTQPDLIARLLGEASASLYAAPDYLRARGQPQTVEDLKGHDFISFGDPDVMRDHLQALGYPVARASFKLNSQNGLVAWECVRRGLGIVMMSDAVGQASGMVRLLPQVEPLRFPVWLTTHREIHTSRRIRLVFDLLARHLEIA</sequence>
<dbReference type="SUPFAM" id="SSF46785">
    <property type="entry name" value="Winged helix' DNA-binding domain"/>
    <property type="match status" value="1"/>
</dbReference>
<protein>
    <submittedName>
        <fullName evidence="6">LysR family transcriptional regulator</fullName>
    </submittedName>
</protein>
<dbReference type="InterPro" id="IPR036388">
    <property type="entry name" value="WH-like_DNA-bd_sf"/>
</dbReference>
<accession>A0ABV3L2U3</accession>
<keyword evidence="7" id="KW-1185">Reference proteome</keyword>
<dbReference type="PANTHER" id="PTHR30537:SF3">
    <property type="entry name" value="TRANSCRIPTIONAL REGULATORY PROTEIN"/>
    <property type="match status" value="1"/>
</dbReference>
<organism evidence="6 7">
    <name type="scientific">Meridianimarinicoccus marinus</name>
    <dbReference type="NCBI Taxonomy" id="3231483"/>
    <lineage>
        <taxon>Bacteria</taxon>
        <taxon>Pseudomonadati</taxon>
        <taxon>Pseudomonadota</taxon>
        <taxon>Alphaproteobacteria</taxon>
        <taxon>Rhodobacterales</taxon>
        <taxon>Paracoccaceae</taxon>
        <taxon>Meridianimarinicoccus</taxon>
    </lineage>
</organism>
<evidence type="ECO:0000256" key="2">
    <source>
        <dbReference type="ARBA" id="ARBA00023015"/>
    </source>
</evidence>
<keyword evidence="3" id="KW-0238">DNA-binding</keyword>
<dbReference type="Pfam" id="PF03466">
    <property type="entry name" value="LysR_substrate"/>
    <property type="match status" value="1"/>
</dbReference>
<dbReference type="EMBL" id="JBFBVU010000003">
    <property type="protein sequence ID" value="MEV8465889.1"/>
    <property type="molecule type" value="Genomic_DNA"/>
</dbReference>
<comment type="caution">
    <text evidence="6">The sequence shown here is derived from an EMBL/GenBank/DDBJ whole genome shotgun (WGS) entry which is preliminary data.</text>
</comment>